<comment type="subcellular location">
    <subcellularLocation>
        <location evidence="1">Cell membrane</location>
        <topology evidence="1">Multi-pass membrane protein</topology>
    </subcellularLocation>
</comment>
<evidence type="ECO:0000256" key="5">
    <source>
        <dbReference type="ARBA" id="ARBA00023136"/>
    </source>
</evidence>
<evidence type="ECO:0000256" key="3">
    <source>
        <dbReference type="ARBA" id="ARBA00022692"/>
    </source>
</evidence>
<feature type="transmembrane region" description="Helical" evidence="6">
    <location>
        <begin position="284"/>
        <end position="304"/>
    </location>
</feature>
<dbReference type="EMBL" id="WAGX01000003">
    <property type="protein sequence ID" value="KAB1440477.1"/>
    <property type="molecule type" value="Genomic_DNA"/>
</dbReference>
<dbReference type="GO" id="GO:0022857">
    <property type="term" value="F:transmembrane transporter activity"/>
    <property type="evidence" value="ECO:0007669"/>
    <property type="project" value="InterPro"/>
</dbReference>
<feature type="transmembrane region" description="Helical" evidence="6">
    <location>
        <begin position="197"/>
        <end position="217"/>
    </location>
</feature>
<sequence length="320" mass="33632">MSFLISLLWATHAATAQGILFGVMALGVYITFRVLDFPDMTCDGSFVLGGCVSAVLIVKAGWNPYVTLIVAVLAGGASGAITAFLHNKCKIPAILSGILTMTALYSINIRVMGQANTTLLGVDTVVSMVKDILPESIQGIANFTNWVVIVLGCIFVTLVTMFMYWFFGTEIGCAIRATGNNGDMVRALGEDTDKMKMLGLVIGNSLVALSGALVAQSQGYADVGMGVGTIVIGLASIVIGEVIMSRARTFKFRLISILLGAVIYRVIIAWVLQMGLKATDLKLLTALVVAIALTIPKMLGATAASKATISMKGGDSNAKH</sequence>
<dbReference type="GO" id="GO:0005886">
    <property type="term" value="C:plasma membrane"/>
    <property type="evidence" value="ECO:0007669"/>
    <property type="project" value="UniProtKB-SubCell"/>
</dbReference>
<protein>
    <submittedName>
        <fullName evidence="7">ABC transporter permease</fullName>
    </submittedName>
</protein>
<keyword evidence="5 6" id="KW-0472">Membrane</keyword>
<keyword evidence="8" id="KW-1185">Reference proteome</keyword>
<keyword evidence="4 6" id="KW-1133">Transmembrane helix</keyword>
<evidence type="ECO:0000256" key="2">
    <source>
        <dbReference type="ARBA" id="ARBA00022475"/>
    </source>
</evidence>
<evidence type="ECO:0000313" key="7">
    <source>
        <dbReference type="EMBL" id="KAB1440477.1"/>
    </source>
</evidence>
<proteinExistence type="predicted"/>
<reference evidence="7 8" key="1">
    <citation type="submission" date="2019-09" db="EMBL/GenBank/DDBJ databases">
        <authorList>
            <person name="Valk L.C."/>
        </authorList>
    </citation>
    <scope>NUCLEOTIDE SEQUENCE [LARGE SCALE GENOMIC DNA]</scope>
    <source>
        <strain evidence="7">GalUA</strain>
    </source>
</reference>
<keyword evidence="2" id="KW-1003">Cell membrane</keyword>
<accession>A0A7V7UDD1</accession>
<comment type="caution">
    <text evidence="7">The sequence shown here is derived from an EMBL/GenBank/DDBJ whole genome shotgun (WGS) entry which is preliminary data.</text>
</comment>
<organism evidence="7 8">
    <name type="scientific">Candidatus Galacturonatibacter soehngenii</name>
    <dbReference type="NCBI Taxonomy" id="2307010"/>
    <lineage>
        <taxon>Bacteria</taxon>
        <taxon>Bacillati</taxon>
        <taxon>Bacillota</taxon>
        <taxon>Clostridia</taxon>
        <taxon>Lachnospirales</taxon>
        <taxon>Lachnospiraceae</taxon>
        <taxon>Candidatus Galacturonatibacter</taxon>
    </lineage>
</organism>
<feature type="transmembrane region" description="Helical" evidence="6">
    <location>
        <begin position="143"/>
        <end position="167"/>
    </location>
</feature>
<feature type="transmembrane region" description="Helical" evidence="6">
    <location>
        <begin position="93"/>
        <end position="113"/>
    </location>
</feature>
<feature type="transmembrane region" description="Helical" evidence="6">
    <location>
        <begin position="68"/>
        <end position="86"/>
    </location>
</feature>
<dbReference type="PANTHER" id="PTHR32196">
    <property type="entry name" value="ABC TRANSPORTER PERMEASE PROTEIN YPHD-RELATED-RELATED"/>
    <property type="match status" value="1"/>
</dbReference>
<gene>
    <name evidence="7" type="ORF">F7O84_01180</name>
</gene>
<dbReference type="CDD" id="cd06574">
    <property type="entry name" value="TM_PBP1_branched-chain-AA_like"/>
    <property type="match status" value="1"/>
</dbReference>
<evidence type="ECO:0000256" key="6">
    <source>
        <dbReference type="SAM" id="Phobius"/>
    </source>
</evidence>
<dbReference type="PANTHER" id="PTHR32196:SF69">
    <property type="entry name" value="BRANCHED-CHAIN AMINO ACID TRANSPORT SYSTEM, PERMEASE PROTEIN"/>
    <property type="match status" value="1"/>
</dbReference>
<dbReference type="Pfam" id="PF02653">
    <property type="entry name" value="BPD_transp_2"/>
    <property type="match status" value="1"/>
</dbReference>
<name>A0A7V7UDD1_9FIRM</name>
<feature type="transmembrane region" description="Helical" evidence="6">
    <location>
        <begin position="223"/>
        <end position="242"/>
    </location>
</feature>
<evidence type="ECO:0000256" key="1">
    <source>
        <dbReference type="ARBA" id="ARBA00004651"/>
    </source>
</evidence>
<dbReference type="RefSeq" id="WP_151140958.1">
    <property type="nucleotide sequence ID" value="NZ_WAGX01000003.1"/>
</dbReference>
<dbReference type="OrthoDB" id="9778389at2"/>
<reference evidence="7 8" key="2">
    <citation type="submission" date="2020-02" db="EMBL/GenBank/DDBJ databases">
        <title>Candidatus Galacturonibacter soehngenii shows hetero-acetogenic catabolism of galacturonic acid but lacks a canonical carbon monoxide dehydrogenase/acetyl-CoA synthase complex.</title>
        <authorList>
            <person name="Diender M."/>
            <person name="Stouten G.R."/>
            <person name="Petersen J.F."/>
            <person name="Nielsen P.H."/>
            <person name="Dueholm M.S."/>
            <person name="Pronk J.T."/>
            <person name="Van Loosdrecht M.C.M."/>
        </authorList>
    </citation>
    <scope>NUCLEOTIDE SEQUENCE [LARGE SCALE GENOMIC DNA]</scope>
    <source>
        <strain evidence="7">GalUA</strain>
    </source>
</reference>
<feature type="transmembrane region" description="Helical" evidence="6">
    <location>
        <begin position="254"/>
        <end position="272"/>
    </location>
</feature>
<evidence type="ECO:0000313" key="8">
    <source>
        <dbReference type="Proteomes" id="UP000461768"/>
    </source>
</evidence>
<dbReference type="AlphaFoldDB" id="A0A7V7UDD1"/>
<feature type="transmembrane region" description="Helical" evidence="6">
    <location>
        <begin position="6"/>
        <end position="32"/>
    </location>
</feature>
<feature type="transmembrane region" description="Helical" evidence="6">
    <location>
        <begin position="44"/>
        <end position="62"/>
    </location>
</feature>
<dbReference type="Proteomes" id="UP000461768">
    <property type="component" value="Unassembled WGS sequence"/>
</dbReference>
<keyword evidence="3 6" id="KW-0812">Transmembrane</keyword>
<dbReference type="InterPro" id="IPR001851">
    <property type="entry name" value="ABC_transp_permease"/>
</dbReference>
<evidence type="ECO:0000256" key="4">
    <source>
        <dbReference type="ARBA" id="ARBA00022989"/>
    </source>
</evidence>